<dbReference type="RefSeq" id="WP_003918670.1">
    <property type="nucleotide sequence ID" value="NZ_AP022314.1"/>
</dbReference>
<evidence type="ECO:0000313" key="2">
    <source>
        <dbReference type="EMBL" id="BBU20416.1"/>
    </source>
</evidence>
<organism evidence="2 3">
    <name type="scientific">Mycobacterium xenopi</name>
    <dbReference type="NCBI Taxonomy" id="1789"/>
    <lineage>
        <taxon>Bacteria</taxon>
        <taxon>Bacillati</taxon>
        <taxon>Actinomycetota</taxon>
        <taxon>Actinomycetes</taxon>
        <taxon>Mycobacteriales</taxon>
        <taxon>Mycobacteriaceae</taxon>
        <taxon>Mycobacterium</taxon>
    </lineage>
</organism>
<gene>
    <name evidence="2" type="ORF">MYXE_02050</name>
</gene>
<feature type="transmembrane region" description="Helical" evidence="1">
    <location>
        <begin position="12"/>
        <end position="30"/>
    </location>
</feature>
<protein>
    <submittedName>
        <fullName evidence="2">Uncharacterized protein</fullName>
    </submittedName>
</protein>
<dbReference type="KEGG" id="mxe:MYXE_02050"/>
<accession>A0AAD1GWA4</accession>
<dbReference type="InterPro" id="IPR021315">
    <property type="entry name" value="Gap/Sap"/>
</dbReference>
<dbReference type="EMBL" id="AP022314">
    <property type="protein sequence ID" value="BBU20416.1"/>
    <property type="molecule type" value="Genomic_DNA"/>
</dbReference>
<evidence type="ECO:0000256" key="1">
    <source>
        <dbReference type="SAM" id="Phobius"/>
    </source>
</evidence>
<keyword evidence="1" id="KW-0472">Membrane</keyword>
<keyword evidence="1" id="KW-0812">Transmembrane</keyword>
<dbReference type="Proteomes" id="UP000464624">
    <property type="component" value="Chromosome"/>
</dbReference>
<reference evidence="2 3" key="1">
    <citation type="submission" date="2019-12" db="EMBL/GenBank/DDBJ databases">
        <title>Complete genome sequence of Mycolicibacterium xenopi str. JCM15661T.</title>
        <authorList>
            <person name="Yoshida M."/>
            <person name="Fukano H."/>
            <person name="Asakura T."/>
            <person name="Hoshino Y."/>
        </authorList>
    </citation>
    <scope>NUCLEOTIDE SEQUENCE [LARGE SCALE GENOMIC DNA]</scope>
    <source>
        <strain evidence="2 3">JCM 15661T</strain>
    </source>
</reference>
<dbReference type="AlphaFoldDB" id="A0AAD1GWA4"/>
<evidence type="ECO:0000313" key="3">
    <source>
        <dbReference type="Proteomes" id="UP000464624"/>
    </source>
</evidence>
<name>A0AAD1GWA4_MYCXE</name>
<keyword evidence="1" id="KW-1133">Transmembrane helix</keyword>
<feature type="transmembrane region" description="Helical" evidence="1">
    <location>
        <begin position="36"/>
        <end position="57"/>
    </location>
</feature>
<dbReference type="Pfam" id="PF11139">
    <property type="entry name" value="SfLAP"/>
    <property type="match status" value="1"/>
</dbReference>
<proteinExistence type="predicted"/>
<sequence>MLGSVLVRRTDTGLGPVSFAFIVASGAAIGTQISGVIAFVAGMLAVVEITLVSYLVVPAKTQVIVQGFHD</sequence>